<comment type="caution">
    <text evidence="2">The sequence shown here is derived from an EMBL/GenBank/DDBJ whole genome shotgun (WGS) entry which is preliminary data.</text>
</comment>
<sequence>MCTESLVSAAELSSEEKYSGLLEEILEHNDSLSSLNPHDMLLGRIVTIDDSGIFVVFGNTQARAMSLCPVEKNDVGRVCAIQFIQGDLTRPIVMGFIHTTSFSASTEIAETDNIAVVRQGNRVVIKADDELVLQCGESCIVMTAEGTVYIRALYIDSHAQATQRLRGGSVQVN</sequence>
<dbReference type="RefSeq" id="WP_079792882.1">
    <property type="nucleotide sequence ID" value="NZ_MXNY01000010.1"/>
</dbReference>
<name>A0A701ZH91_SALER</name>
<reference evidence="2" key="2">
    <citation type="submission" date="2018-07" db="EMBL/GenBank/DDBJ databases">
        <authorList>
            <consortium name="NCBI Pathogen Detection Project"/>
        </authorList>
    </citation>
    <scope>NUCLEOTIDE SEQUENCE</scope>
    <source>
        <strain evidence="2">232-84</strain>
    </source>
</reference>
<organism evidence="2">
    <name type="scientific">Salmonella enterica</name>
    <name type="common">Salmonella choleraesuis</name>
    <dbReference type="NCBI Taxonomy" id="28901"/>
    <lineage>
        <taxon>Bacteria</taxon>
        <taxon>Pseudomonadati</taxon>
        <taxon>Pseudomonadota</taxon>
        <taxon>Gammaproteobacteria</taxon>
        <taxon>Enterobacterales</taxon>
        <taxon>Enterobacteriaceae</taxon>
        <taxon>Salmonella</taxon>
    </lineage>
</organism>
<evidence type="ECO:0000313" key="2">
    <source>
        <dbReference type="EMBL" id="HAC6576980.1"/>
    </source>
</evidence>
<dbReference type="EMBL" id="DAAMGM010000033">
    <property type="protein sequence ID" value="HAC6576980.1"/>
    <property type="molecule type" value="Genomic_DNA"/>
</dbReference>
<dbReference type="Pfam" id="PF20093">
    <property type="entry name" value="DUF6484"/>
    <property type="match status" value="1"/>
</dbReference>
<protein>
    <recommendedName>
        <fullName evidence="1">DUF6484 domain-containing protein</fullName>
    </recommendedName>
</protein>
<gene>
    <name evidence="2" type="ORF">G0B27_22915</name>
</gene>
<accession>A0A701ZH91</accession>
<feature type="domain" description="DUF6484" evidence="1">
    <location>
        <begin position="42"/>
        <end position="97"/>
    </location>
</feature>
<dbReference type="AlphaFoldDB" id="A0A701ZH91"/>
<proteinExistence type="predicted"/>
<evidence type="ECO:0000259" key="1">
    <source>
        <dbReference type="Pfam" id="PF20093"/>
    </source>
</evidence>
<dbReference type="InterPro" id="IPR045506">
    <property type="entry name" value="DUF6484"/>
</dbReference>
<reference evidence="2" key="1">
    <citation type="journal article" date="2018" name="Genome Biol.">
        <title>SKESA: strategic k-mer extension for scrupulous assemblies.</title>
        <authorList>
            <person name="Souvorov A."/>
            <person name="Agarwala R."/>
            <person name="Lipman D.J."/>
        </authorList>
    </citation>
    <scope>NUCLEOTIDE SEQUENCE</scope>
    <source>
        <strain evidence="2">232-84</strain>
    </source>
</reference>